<comment type="caution">
    <text evidence="1">The sequence shown here is derived from an EMBL/GenBank/DDBJ whole genome shotgun (WGS) entry which is preliminary data.</text>
</comment>
<evidence type="ECO:0008006" key="3">
    <source>
        <dbReference type="Google" id="ProtNLM"/>
    </source>
</evidence>
<protein>
    <recommendedName>
        <fullName evidence="3">WD40 repeat domain-containing protein</fullName>
    </recommendedName>
</protein>
<dbReference type="InterPro" id="IPR015943">
    <property type="entry name" value="WD40/YVTN_repeat-like_dom_sf"/>
</dbReference>
<evidence type="ECO:0000313" key="2">
    <source>
        <dbReference type="Proteomes" id="UP001262767"/>
    </source>
</evidence>
<dbReference type="RefSeq" id="WP_310077994.1">
    <property type="nucleotide sequence ID" value="NZ_JAVDSC010000012.1"/>
</dbReference>
<sequence>MPHETEILFNESGIQYQGVNDASGGTGAYPIQGLIVGQFKRGRLDKPMTIHRDNIKAMLGYEPQNPCYTAVQDVLGTGVPSIEVLRINKSVISNPGNGAISCAGATSVMTLVMAYKMPLVEAEIMPIMMGAKVTINDVTHNFFETLTSGQYFDTIQESNPNDGTQLTLPEGYFPDWQHLANITKNTLRLNFDFTENNPNSSLILTPPTASPYDNFSYYQGEDKRILEVCVKAGEPVVNPPDPLPPLPNPNPENRYFRPFLVTHDGAYLYGDLGDSIYGIYALNGNSLDLSHNLMASSKNDDRNYTSFSKDSSLLLRSGEGKSLSRSNGENYDVNLMFDPPVNEPALKRAIGANGDYILTANMNQAIQIYKRQTQATYKKIGQLSEADYFTSLCVSPNGDKFSYVTTGSADLKVFSFENGNVQLIGMHAMTTNAQYDRRTIGNAIWMHSDIIMWSYTWDISDDEKFKGFLDIIKVTAHEVTLGSRKEDLGPIYYRFQPPQNGRVLATTNLDEVRLLDVNSLGTLTHTRSYPELKFNQNVLLPNGNIATNGSYPGQVDIINVI</sequence>
<accession>A0AAW8LL36</accession>
<dbReference type="Proteomes" id="UP001262767">
    <property type="component" value="Unassembled WGS sequence"/>
</dbReference>
<proteinExistence type="predicted"/>
<organism evidence="1 2">
    <name type="scientific">Acinetobacter lwoffii</name>
    <dbReference type="NCBI Taxonomy" id="28090"/>
    <lineage>
        <taxon>Bacteria</taxon>
        <taxon>Pseudomonadati</taxon>
        <taxon>Pseudomonadota</taxon>
        <taxon>Gammaproteobacteria</taxon>
        <taxon>Moraxellales</taxon>
        <taxon>Moraxellaceae</taxon>
        <taxon>Acinetobacter</taxon>
    </lineage>
</organism>
<dbReference type="SUPFAM" id="SSF82171">
    <property type="entry name" value="DPP6 N-terminal domain-like"/>
    <property type="match status" value="1"/>
</dbReference>
<dbReference type="AlphaFoldDB" id="A0AAW8LL36"/>
<reference evidence="1" key="1">
    <citation type="submission" date="2023-07" db="EMBL/GenBank/DDBJ databases">
        <title>Sorghum-associated microbial communities from plants grown in Nebraska, USA.</title>
        <authorList>
            <person name="Schachtman D."/>
        </authorList>
    </citation>
    <scope>NUCLEOTIDE SEQUENCE</scope>
    <source>
        <strain evidence="1">BE44</strain>
    </source>
</reference>
<name>A0AAW8LL36_ACILW</name>
<evidence type="ECO:0000313" key="1">
    <source>
        <dbReference type="EMBL" id="MDR6630461.1"/>
    </source>
</evidence>
<dbReference type="EMBL" id="JAVDSC010000012">
    <property type="protein sequence ID" value="MDR6630461.1"/>
    <property type="molecule type" value="Genomic_DNA"/>
</dbReference>
<gene>
    <name evidence="1" type="ORF">J2X86_002516</name>
</gene>
<dbReference type="Gene3D" id="2.130.10.10">
    <property type="entry name" value="YVTN repeat-like/Quinoprotein amine dehydrogenase"/>
    <property type="match status" value="1"/>
</dbReference>